<proteinExistence type="predicted"/>
<reference evidence="2 3" key="1">
    <citation type="journal article" date="2018" name="Front. Microbiol.">
        <title>Prospects for Fungal Bioremediation of Acidic Radioactive Waste Sites: Characterization and Genome Sequence of Rhodotorula taiwanensis MD1149.</title>
        <authorList>
            <person name="Tkavc R."/>
            <person name="Matrosova V.Y."/>
            <person name="Grichenko O.E."/>
            <person name="Gostincar C."/>
            <person name="Volpe R.P."/>
            <person name="Klimenkova P."/>
            <person name="Gaidamakova E.K."/>
            <person name="Zhou C.E."/>
            <person name="Stewart B.J."/>
            <person name="Lyman M.G."/>
            <person name="Malfatti S.A."/>
            <person name="Rubinfeld B."/>
            <person name="Courtot M."/>
            <person name="Singh J."/>
            <person name="Dalgard C.L."/>
            <person name="Hamilton T."/>
            <person name="Frey K.G."/>
            <person name="Gunde-Cimerman N."/>
            <person name="Dugan L."/>
            <person name="Daly M.J."/>
        </authorList>
    </citation>
    <scope>NUCLEOTIDE SEQUENCE [LARGE SCALE GENOMIC DNA]</scope>
    <source>
        <strain evidence="2 3">MD1149</strain>
    </source>
</reference>
<keyword evidence="3" id="KW-1185">Reference proteome</keyword>
<protein>
    <submittedName>
        <fullName evidence="2">Uncharacterized protein</fullName>
    </submittedName>
</protein>
<organism evidence="2 3">
    <name type="scientific">Rhodotorula taiwanensis</name>
    <dbReference type="NCBI Taxonomy" id="741276"/>
    <lineage>
        <taxon>Eukaryota</taxon>
        <taxon>Fungi</taxon>
        <taxon>Dikarya</taxon>
        <taxon>Basidiomycota</taxon>
        <taxon>Pucciniomycotina</taxon>
        <taxon>Microbotryomycetes</taxon>
        <taxon>Sporidiobolales</taxon>
        <taxon>Sporidiobolaceae</taxon>
        <taxon>Rhodotorula</taxon>
    </lineage>
</organism>
<dbReference type="OrthoDB" id="2555959at2759"/>
<sequence length="163" mass="17926">MTLLPLRPTCRLCGTPTSIRSYAMGAAKPSKNDLLSRHPAFQQAVEPRKPTTTPKKPRRPWAATPHRPVQVPKPAPGSMYREPPLVERARQKTVGQRSVWESYLVLPWNVRFGLWLGIGAFATIGLYAGDYLFPPEEGELEQAVQVENARLAESAGRPGAASG</sequence>
<feature type="region of interest" description="Disordered" evidence="1">
    <location>
        <begin position="41"/>
        <end position="82"/>
    </location>
</feature>
<dbReference type="AlphaFoldDB" id="A0A2S5B8P5"/>
<gene>
    <name evidence="2" type="ORF">BMF94_3841</name>
</gene>
<dbReference type="Proteomes" id="UP000237144">
    <property type="component" value="Unassembled WGS sequence"/>
</dbReference>
<comment type="caution">
    <text evidence="2">The sequence shown here is derived from an EMBL/GenBank/DDBJ whole genome shotgun (WGS) entry which is preliminary data.</text>
</comment>
<evidence type="ECO:0000256" key="1">
    <source>
        <dbReference type="SAM" id="MobiDB-lite"/>
    </source>
</evidence>
<evidence type="ECO:0000313" key="2">
    <source>
        <dbReference type="EMBL" id="POY73148.1"/>
    </source>
</evidence>
<dbReference type="EMBL" id="PJQD01000040">
    <property type="protein sequence ID" value="POY73148.1"/>
    <property type="molecule type" value="Genomic_DNA"/>
</dbReference>
<accession>A0A2S5B8P5</accession>
<evidence type="ECO:0000313" key="3">
    <source>
        <dbReference type="Proteomes" id="UP000237144"/>
    </source>
</evidence>
<name>A0A2S5B8P5_9BASI</name>